<protein>
    <submittedName>
        <fullName evidence="1">Uncharacterized protein</fullName>
    </submittedName>
</protein>
<organism evidence="1 2">
    <name type="scientific">Physocladia obscura</name>
    <dbReference type="NCBI Taxonomy" id="109957"/>
    <lineage>
        <taxon>Eukaryota</taxon>
        <taxon>Fungi</taxon>
        <taxon>Fungi incertae sedis</taxon>
        <taxon>Chytridiomycota</taxon>
        <taxon>Chytridiomycota incertae sedis</taxon>
        <taxon>Chytridiomycetes</taxon>
        <taxon>Chytridiales</taxon>
        <taxon>Chytriomycetaceae</taxon>
        <taxon>Physocladia</taxon>
    </lineage>
</organism>
<accession>A0AAD5SUT6</accession>
<dbReference type="Proteomes" id="UP001211907">
    <property type="component" value="Unassembled WGS sequence"/>
</dbReference>
<name>A0AAD5SUT6_9FUNG</name>
<comment type="caution">
    <text evidence="1">The sequence shown here is derived from an EMBL/GenBank/DDBJ whole genome shotgun (WGS) entry which is preliminary data.</text>
</comment>
<evidence type="ECO:0000313" key="2">
    <source>
        <dbReference type="Proteomes" id="UP001211907"/>
    </source>
</evidence>
<proteinExistence type="predicted"/>
<dbReference type="AlphaFoldDB" id="A0AAD5SUT6"/>
<dbReference type="EMBL" id="JADGJH010001763">
    <property type="protein sequence ID" value="KAJ3110172.1"/>
    <property type="molecule type" value="Genomic_DNA"/>
</dbReference>
<sequence>MTKLGDIETQLGNASRSLVPDFSGMMELEGLGADLAAALPTLDSESGFRAAASTALVMHEFGPAELGERLEKAGIAGPLRALPGIGRLILQIDTSGDYVHRVTVSATNLLSPPSSSDKTDAETNRDEAGFLIVVLGPHASGGLLAVGTDNFLVDLFLRRRFLFFENLKCFQDISSNLPKDPSPFEQVSRSISHLASSIASSLTPPATHPTTLTAAVTVANLSTIERETPHPAIPFRNSNSNNNTKQFQLTSNSETFYQHEFSIDDGKTAKLLNAFMRASLPEKISATVVEWLALQNPKAEFGGRKKMQLPGQHHPGLGLGRQVTDMLGHMCQEKHRDCLVSSPEYFHNAVMYNLGGWKFLNPAFQGYLEALQDDLKADLEEKGMAAVSWAFMNGHVMSKDGIIEVWQLHEQFLPISSRMIAFSTSHEYTRLVTKFSKRYRGKVHVDWENAKEIEQYVLIGAAKKSVAGDTGSTV</sequence>
<reference evidence="1" key="1">
    <citation type="submission" date="2020-05" db="EMBL/GenBank/DDBJ databases">
        <title>Phylogenomic resolution of chytrid fungi.</title>
        <authorList>
            <person name="Stajich J.E."/>
            <person name="Amses K."/>
            <person name="Simmons R."/>
            <person name="Seto K."/>
            <person name="Myers J."/>
            <person name="Bonds A."/>
            <person name="Quandt C.A."/>
            <person name="Barry K."/>
            <person name="Liu P."/>
            <person name="Grigoriev I."/>
            <person name="Longcore J.E."/>
            <person name="James T.Y."/>
        </authorList>
    </citation>
    <scope>NUCLEOTIDE SEQUENCE</scope>
    <source>
        <strain evidence="1">JEL0513</strain>
    </source>
</reference>
<gene>
    <name evidence="1" type="ORF">HK100_003132</name>
</gene>
<keyword evidence="2" id="KW-1185">Reference proteome</keyword>
<evidence type="ECO:0000313" key="1">
    <source>
        <dbReference type="EMBL" id="KAJ3110172.1"/>
    </source>
</evidence>